<dbReference type="PANTHER" id="PTHR43033:SF1">
    <property type="entry name" value="TRNA(ILE)-LYSIDINE SYNTHASE-RELATED"/>
    <property type="match status" value="1"/>
</dbReference>
<proteinExistence type="predicted"/>
<evidence type="ECO:0000256" key="5">
    <source>
        <dbReference type="ARBA" id="ARBA00022840"/>
    </source>
</evidence>
<comment type="catalytic activity">
    <reaction evidence="6">
        <text>cytidine(34) in tRNA(Ile2) + L-lysine + ATP = lysidine(34) in tRNA(Ile2) + AMP + diphosphate + H(+)</text>
        <dbReference type="Rhea" id="RHEA:43744"/>
        <dbReference type="Rhea" id="RHEA-COMP:10625"/>
        <dbReference type="Rhea" id="RHEA-COMP:10670"/>
        <dbReference type="ChEBI" id="CHEBI:15378"/>
        <dbReference type="ChEBI" id="CHEBI:30616"/>
        <dbReference type="ChEBI" id="CHEBI:32551"/>
        <dbReference type="ChEBI" id="CHEBI:33019"/>
        <dbReference type="ChEBI" id="CHEBI:82748"/>
        <dbReference type="ChEBI" id="CHEBI:83665"/>
        <dbReference type="ChEBI" id="CHEBI:456215"/>
        <dbReference type="EC" id="6.3.4.19"/>
    </reaction>
</comment>
<name>A0ABT8D6H2_9RHOB</name>
<reference evidence="9" key="1">
    <citation type="journal article" date="2019" name="Int. J. Syst. Evol. Microbiol.">
        <title>The Global Catalogue of Microorganisms (GCM) 10K type strain sequencing project: providing services to taxonomists for standard genome sequencing and annotation.</title>
        <authorList>
            <consortium name="The Broad Institute Genomics Platform"/>
            <consortium name="The Broad Institute Genome Sequencing Center for Infectious Disease"/>
            <person name="Wu L."/>
            <person name="Ma J."/>
        </authorList>
    </citation>
    <scope>NUCLEOTIDE SEQUENCE [LARGE SCALE GENOMIC DNA]</scope>
    <source>
        <strain evidence="9">CECT 8482</strain>
    </source>
</reference>
<keyword evidence="5" id="KW-0067">ATP-binding</keyword>
<accession>A0ABT8D6H2</accession>
<dbReference type="CDD" id="cd01992">
    <property type="entry name" value="TilS_N"/>
    <property type="match status" value="1"/>
</dbReference>
<dbReference type="RefSeq" id="WP_377786976.1">
    <property type="nucleotide sequence ID" value="NZ_JBHUOC010000001.1"/>
</dbReference>
<dbReference type="InterPro" id="IPR011063">
    <property type="entry name" value="TilS/TtcA_N"/>
</dbReference>
<dbReference type="SUPFAM" id="SSF52402">
    <property type="entry name" value="Adenine nucleotide alpha hydrolases-like"/>
    <property type="match status" value="1"/>
</dbReference>
<dbReference type="EMBL" id="JAUFRC010000001">
    <property type="protein sequence ID" value="MDN3712355.1"/>
    <property type="molecule type" value="Genomic_DNA"/>
</dbReference>
<sequence>MADWAREHALEAVLLGHTLDDQAETFLMRLARGAGVDGLSAMADHRESEGMVWLRPLTGCGRQELRDWLARQGIGWVDDPSNDNTAFERVRMRKALEMLGIAPESFATSARNLASARQALQEIAVRTAAGAEVASGSLALPLQPFLAAPPRSAAVFWSRRCAG</sequence>
<dbReference type="PANTHER" id="PTHR43033">
    <property type="entry name" value="TRNA(ILE)-LYSIDINE SYNTHASE-RELATED"/>
    <property type="match status" value="1"/>
</dbReference>
<evidence type="ECO:0000313" key="9">
    <source>
        <dbReference type="Proteomes" id="UP001243846"/>
    </source>
</evidence>
<keyword evidence="3" id="KW-0819">tRNA processing</keyword>
<dbReference type="Pfam" id="PF01171">
    <property type="entry name" value="ATP_bind_3"/>
    <property type="match status" value="1"/>
</dbReference>
<dbReference type="Gene3D" id="3.40.50.620">
    <property type="entry name" value="HUPs"/>
    <property type="match status" value="1"/>
</dbReference>
<organism evidence="8 9">
    <name type="scientific">Paracoccus cavernae</name>
    <dbReference type="NCBI Taxonomy" id="1571207"/>
    <lineage>
        <taxon>Bacteria</taxon>
        <taxon>Pseudomonadati</taxon>
        <taxon>Pseudomonadota</taxon>
        <taxon>Alphaproteobacteria</taxon>
        <taxon>Rhodobacterales</taxon>
        <taxon>Paracoccaceae</taxon>
        <taxon>Paracoccus</taxon>
    </lineage>
</organism>
<dbReference type="InterPro" id="IPR014729">
    <property type="entry name" value="Rossmann-like_a/b/a_fold"/>
</dbReference>
<dbReference type="InterPro" id="IPR012094">
    <property type="entry name" value="tRNA_Ile_lys_synt"/>
</dbReference>
<keyword evidence="9" id="KW-1185">Reference proteome</keyword>
<keyword evidence="4" id="KW-0547">Nucleotide-binding</keyword>
<dbReference type="EC" id="6.3.4.19" evidence="1"/>
<evidence type="ECO:0000259" key="7">
    <source>
        <dbReference type="Pfam" id="PF01171"/>
    </source>
</evidence>
<evidence type="ECO:0000256" key="1">
    <source>
        <dbReference type="ARBA" id="ARBA00013267"/>
    </source>
</evidence>
<evidence type="ECO:0000256" key="3">
    <source>
        <dbReference type="ARBA" id="ARBA00022694"/>
    </source>
</evidence>
<evidence type="ECO:0000313" key="8">
    <source>
        <dbReference type="EMBL" id="MDN3712355.1"/>
    </source>
</evidence>
<dbReference type="InterPro" id="IPR012795">
    <property type="entry name" value="tRNA_Ile_lys_synt_N"/>
</dbReference>
<feature type="domain" description="tRNA(Ile)-lysidine/2-thiocytidine synthase N-terminal" evidence="7">
    <location>
        <begin position="4"/>
        <end position="94"/>
    </location>
</feature>
<comment type="caution">
    <text evidence="8">The sequence shown here is derived from an EMBL/GenBank/DDBJ whole genome shotgun (WGS) entry which is preliminary data.</text>
</comment>
<evidence type="ECO:0000256" key="4">
    <source>
        <dbReference type="ARBA" id="ARBA00022741"/>
    </source>
</evidence>
<keyword evidence="2" id="KW-0436">Ligase</keyword>
<evidence type="ECO:0000256" key="2">
    <source>
        <dbReference type="ARBA" id="ARBA00022598"/>
    </source>
</evidence>
<dbReference type="Proteomes" id="UP001243846">
    <property type="component" value="Unassembled WGS sequence"/>
</dbReference>
<evidence type="ECO:0000256" key="6">
    <source>
        <dbReference type="ARBA" id="ARBA00048539"/>
    </source>
</evidence>
<gene>
    <name evidence="8" type="ORF">QWZ10_12395</name>
</gene>
<protein>
    <recommendedName>
        <fullName evidence="1">tRNA(Ile)-lysidine synthetase</fullName>
        <ecNumber evidence="1">6.3.4.19</ecNumber>
    </recommendedName>
</protein>